<dbReference type="InterPro" id="IPR035897">
    <property type="entry name" value="Toll_tir_struct_dom_sf"/>
</dbReference>
<feature type="domain" description="TIR" evidence="1">
    <location>
        <begin position="5"/>
        <end position="118"/>
    </location>
</feature>
<dbReference type="Pfam" id="PF13676">
    <property type="entry name" value="TIR_2"/>
    <property type="match status" value="1"/>
</dbReference>
<keyword evidence="2" id="KW-0675">Receptor</keyword>
<protein>
    <submittedName>
        <fullName evidence="2">Toll/interleukin-1 receptor domain-containing protein</fullName>
    </submittedName>
</protein>
<dbReference type="Gene3D" id="3.40.50.10140">
    <property type="entry name" value="Toll/interleukin-1 receptor homology (TIR) domain"/>
    <property type="match status" value="1"/>
</dbReference>
<evidence type="ECO:0000313" key="3">
    <source>
        <dbReference type="Proteomes" id="UP000619838"/>
    </source>
</evidence>
<comment type="caution">
    <text evidence="2">The sequence shown here is derived from an EMBL/GenBank/DDBJ whole genome shotgun (WGS) entry which is preliminary data.</text>
</comment>
<dbReference type="InterPro" id="IPR000157">
    <property type="entry name" value="TIR_dom"/>
</dbReference>
<dbReference type="SUPFAM" id="SSF52200">
    <property type="entry name" value="Toll/Interleukin receptor TIR domain"/>
    <property type="match status" value="1"/>
</dbReference>
<gene>
    <name evidence="2" type="ORF">INT08_05025</name>
</gene>
<evidence type="ECO:0000259" key="1">
    <source>
        <dbReference type="Pfam" id="PF13676"/>
    </source>
</evidence>
<dbReference type="Proteomes" id="UP000619838">
    <property type="component" value="Unassembled WGS sequence"/>
</dbReference>
<sequence>MSKKIFLSYAMNDRHHLDGLRELLDKYNVTTQGENVSFIDPNSQPFVPGSSIRGMIKKQIESASEVVVIATDDSLSSQWVNYEVGMADALDKPIVVVGRRGSWKTSLLKRIEGVRLVELDEKANK</sequence>
<proteinExistence type="predicted"/>
<reference evidence="2 3" key="1">
    <citation type="journal article" date="2020" name="Microorganisms">
        <title>Simultaneous Genome Sequencing of Prosthecochloris ethylica and Desulfuromonas acetoxidans within a Syntrophic Mixture Reveals Unique Pili and Protein Interactions.</title>
        <authorList>
            <person name="Kyndt J.A."/>
            <person name="Van Beeumen J.J."/>
            <person name="Meyer T.E."/>
        </authorList>
    </citation>
    <scope>NUCLEOTIDE SEQUENCE [LARGE SCALE GENOMIC DNA]</scope>
    <source>
        <strain evidence="2 3">N3</strain>
    </source>
</reference>
<organism evidence="2 3">
    <name type="scientific">Prosthecochloris ethylica</name>
    <dbReference type="NCBI Taxonomy" id="2743976"/>
    <lineage>
        <taxon>Bacteria</taxon>
        <taxon>Pseudomonadati</taxon>
        <taxon>Chlorobiota</taxon>
        <taxon>Chlorobiia</taxon>
        <taxon>Chlorobiales</taxon>
        <taxon>Chlorobiaceae</taxon>
        <taxon>Prosthecochloris</taxon>
    </lineage>
</organism>
<dbReference type="EMBL" id="JADGII010000006">
    <property type="protein sequence ID" value="MBF0636541.1"/>
    <property type="molecule type" value="Genomic_DNA"/>
</dbReference>
<name>A0ABR9XR87_9CHLB</name>
<keyword evidence="3" id="KW-1185">Reference proteome</keyword>
<accession>A0ABR9XR87</accession>
<dbReference type="RefSeq" id="WP_175186994.1">
    <property type="nucleotide sequence ID" value="NZ_JABVZQ010000003.1"/>
</dbReference>
<evidence type="ECO:0000313" key="2">
    <source>
        <dbReference type="EMBL" id="MBF0636541.1"/>
    </source>
</evidence>